<gene>
    <name evidence="1" type="ORF">FA02_0331</name>
</gene>
<proteinExistence type="predicted"/>
<dbReference type="EMBL" id="KJ947870">
    <property type="protein sequence ID" value="AJW30597.1"/>
    <property type="molecule type" value="Genomic_DNA"/>
</dbReference>
<protein>
    <submittedName>
        <fullName evidence="1">Uncharacterized protein</fullName>
    </submittedName>
</protein>
<reference evidence="1" key="1">
    <citation type="submission" date="2014-06" db="EMBL/GenBank/DDBJ databases">
        <authorList>
            <person name="Berube P.M."/>
        </authorList>
    </citation>
    <scope>NUCLEOTIDE SEQUENCE</scope>
    <source>
        <strain evidence="1">P0902-H212</strain>
    </source>
</reference>
<accession>A0A0D5A268</accession>
<organism evidence="1">
    <name type="scientific">Prochlorococcus marinus str. P0902-H212</name>
    <dbReference type="NCBI Taxonomy" id="1620696"/>
    <lineage>
        <taxon>Bacteria</taxon>
        <taxon>Bacillati</taxon>
        <taxon>Cyanobacteriota</taxon>
        <taxon>Cyanophyceae</taxon>
        <taxon>Synechococcales</taxon>
        <taxon>Prochlorococcaceae</taxon>
        <taxon>Prochlorococcus</taxon>
    </lineage>
</organism>
<dbReference type="AlphaFoldDB" id="A0A0D5A268"/>
<evidence type="ECO:0000313" key="1">
    <source>
        <dbReference type="EMBL" id="AJW30597.1"/>
    </source>
</evidence>
<sequence length="38" mass="4416">MLSQRLRSLRTRDKNAAFPDATIWVLGVPWPSWSMKEA</sequence>
<name>A0A0D5A268_PROMR</name>